<keyword evidence="4 8" id="KW-0406">Ion transport</keyword>
<evidence type="ECO:0000256" key="3">
    <source>
        <dbReference type="ARBA" id="ARBA00022781"/>
    </source>
</evidence>
<dbReference type="GO" id="GO:0005886">
    <property type="term" value="C:plasma membrane"/>
    <property type="evidence" value="ECO:0007669"/>
    <property type="project" value="UniProtKB-SubCell"/>
</dbReference>
<evidence type="ECO:0000256" key="6">
    <source>
        <dbReference type="ARBA" id="ARBA00023196"/>
    </source>
</evidence>
<evidence type="ECO:0000313" key="10">
    <source>
        <dbReference type="EMBL" id="SMD08920.1"/>
    </source>
</evidence>
<evidence type="ECO:0000256" key="2">
    <source>
        <dbReference type="ARBA" id="ARBA00022448"/>
    </source>
</evidence>
<dbReference type="Pfam" id="PF00213">
    <property type="entry name" value="OSCP"/>
    <property type="match status" value="1"/>
</dbReference>
<feature type="coiled-coil region" evidence="9">
    <location>
        <begin position="16"/>
        <end position="43"/>
    </location>
</feature>
<keyword evidence="7 8" id="KW-0066">ATP synthesis</keyword>
<keyword evidence="5 8" id="KW-0472">Membrane</keyword>
<accession>A0A1W2EGR8</accession>
<dbReference type="NCBIfam" id="NF004402">
    <property type="entry name" value="PRK05758.2-2"/>
    <property type="match status" value="1"/>
</dbReference>
<evidence type="ECO:0000256" key="9">
    <source>
        <dbReference type="SAM" id="Coils"/>
    </source>
</evidence>
<keyword evidence="2 8" id="KW-0813">Transport</keyword>
<evidence type="ECO:0000256" key="7">
    <source>
        <dbReference type="ARBA" id="ARBA00023310"/>
    </source>
</evidence>
<comment type="subcellular location">
    <subcellularLocation>
        <location evidence="8">Cell membrane</location>
        <topology evidence="8">Peripheral membrane protein</topology>
    </subcellularLocation>
    <subcellularLocation>
        <location evidence="1">Membrane</location>
    </subcellularLocation>
</comment>
<dbReference type="NCBIfam" id="TIGR01145">
    <property type="entry name" value="ATP_synt_delta"/>
    <property type="match status" value="1"/>
</dbReference>
<dbReference type="GO" id="GO:0045259">
    <property type="term" value="C:proton-transporting ATP synthase complex"/>
    <property type="evidence" value="ECO:0007669"/>
    <property type="project" value="UniProtKB-KW"/>
</dbReference>
<organism evidence="10 11">
    <name type="scientific">Sporomusa malonica</name>
    <dbReference type="NCBI Taxonomy" id="112901"/>
    <lineage>
        <taxon>Bacteria</taxon>
        <taxon>Bacillati</taxon>
        <taxon>Bacillota</taxon>
        <taxon>Negativicutes</taxon>
        <taxon>Selenomonadales</taxon>
        <taxon>Sporomusaceae</taxon>
        <taxon>Sporomusa</taxon>
    </lineage>
</organism>
<dbReference type="OrthoDB" id="9802471at2"/>
<keyword evidence="6 8" id="KW-0139">CF(1)</keyword>
<keyword evidence="9" id="KW-0175">Coiled coil</keyword>
<dbReference type="PANTHER" id="PTHR11910">
    <property type="entry name" value="ATP SYNTHASE DELTA CHAIN"/>
    <property type="match status" value="1"/>
</dbReference>
<comment type="function">
    <text evidence="8">This protein is part of the stalk that links CF(0) to CF(1). It either transmits conformational changes from CF(0) to CF(1) or is implicated in proton conduction.</text>
</comment>
<dbReference type="AlphaFoldDB" id="A0A1W2EGR8"/>
<dbReference type="PROSITE" id="PS00389">
    <property type="entry name" value="ATPASE_DELTA"/>
    <property type="match status" value="1"/>
</dbReference>
<evidence type="ECO:0000256" key="5">
    <source>
        <dbReference type="ARBA" id="ARBA00023136"/>
    </source>
</evidence>
<evidence type="ECO:0000256" key="8">
    <source>
        <dbReference type="HAMAP-Rule" id="MF_01416"/>
    </source>
</evidence>
<evidence type="ECO:0000256" key="4">
    <source>
        <dbReference type="ARBA" id="ARBA00023065"/>
    </source>
</evidence>
<keyword evidence="11" id="KW-1185">Reference proteome</keyword>
<dbReference type="Gene3D" id="1.10.520.20">
    <property type="entry name" value="N-terminal domain of the delta subunit of the F1F0-ATP synthase"/>
    <property type="match status" value="1"/>
</dbReference>
<name>A0A1W2EGR8_9FIRM</name>
<comment type="function">
    <text evidence="8">F(1)F(0) ATP synthase produces ATP from ADP in the presence of a proton or sodium gradient. F-type ATPases consist of two structural domains, F(1) containing the extramembraneous catalytic core and F(0) containing the membrane proton channel, linked together by a central stalk and a peripheral stalk. During catalysis, ATP synthesis in the catalytic domain of F(1) is coupled via a rotary mechanism of the central stalk subunits to proton translocation.</text>
</comment>
<evidence type="ECO:0000313" key="11">
    <source>
        <dbReference type="Proteomes" id="UP000192738"/>
    </source>
</evidence>
<dbReference type="GO" id="GO:0046933">
    <property type="term" value="F:proton-transporting ATP synthase activity, rotational mechanism"/>
    <property type="evidence" value="ECO:0007669"/>
    <property type="project" value="UniProtKB-UniRule"/>
</dbReference>
<reference evidence="10 11" key="1">
    <citation type="submission" date="2017-04" db="EMBL/GenBank/DDBJ databases">
        <authorList>
            <person name="Afonso C.L."/>
            <person name="Miller P.J."/>
            <person name="Scott M.A."/>
            <person name="Spackman E."/>
            <person name="Goraichik I."/>
            <person name="Dimitrov K.M."/>
            <person name="Suarez D.L."/>
            <person name="Swayne D.E."/>
        </authorList>
    </citation>
    <scope>NUCLEOTIDE SEQUENCE [LARGE SCALE GENOMIC DNA]</scope>
    <source>
        <strain evidence="10 11">DSM 5090</strain>
    </source>
</reference>
<dbReference type="STRING" id="112901.SAMN04488500_12428"/>
<dbReference type="PRINTS" id="PR00125">
    <property type="entry name" value="ATPASEDELTA"/>
</dbReference>
<dbReference type="HAMAP" id="MF_01416">
    <property type="entry name" value="ATP_synth_delta_bact"/>
    <property type="match status" value="1"/>
</dbReference>
<comment type="similarity">
    <text evidence="8">Belongs to the ATPase delta chain family.</text>
</comment>
<proteinExistence type="inferred from homology"/>
<dbReference type="SUPFAM" id="SSF47928">
    <property type="entry name" value="N-terminal domain of the delta subunit of the F1F0-ATP synthase"/>
    <property type="match status" value="1"/>
</dbReference>
<dbReference type="InterPro" id="IPR000711">
    <property type="entry name" value="ATPase_OSCP/dsu"/>
</dbReference>
<sequence>MKVRLARRYAQALFRLADALQSLQETEAELALVEQVFAKTETQAFLSNPGVSTAVKKETIVRVFGTDVSGFVQNFLCHLADKRRTDVLSEIIKAYRILVRQASNILDVEVVTATLLEAQDKNELAAQLANMTGKAIELHERVDHRIIGGLIIQIGDKRIDNSVAARLGTMKDHMLQQIVGGK</sequence>
<keyword evidence="8" id="KW-1003">Cell membrane</keyword>
<evidence type="ECO:0000256" key="1">
    <source>
        <dbReference type="ARBA" id="ARBA00004370"/>
    </source>
</evidence>
<protein>
    <recommendedName>
        <fullName evidence="8">ATP synthase subunit delta</fullName>
    </recommendedName>
    <alternativeName>
        <fullName evidence="8">ATP synthase F(1) sector subunit delta</fullName>
    </alternativeName>
    <alternativeName>
        <fullName evidence="8">F-type ATPase subunit delta</fullName>
        <shortName evidence="8">F-ATPase subunit delta</shortName>
    </alternativeName>
</protein>
<dbReference type="InterPro" id="IPR026015">
    <property type="entry name" value="ATP_synth_OSCP/delta_N_sf"/>
</dbReference>
<dbReference type="RefSeq" id="WP_084577856.1">
    <property type="nucleotide sequence ID" value="NZ_CP155572.1"/>
</dbReference>
<dbReference type="InterPro" id="IPR020781">
    <property type="entry name" value="ATPase_OSCP/d_CS"/>
</dbReference>
<gene>
    <name evidence="8" type="primary">atpH</name>
    <name evidence="10" type="ORF">SAMN04488500_12428</name>
</gene>
<dbReference type="Proteomes" id="UP000192738">
    <property type="component" value="Unassembled WGS sequence"/>
</dbReference>
<keyword evidence="3 8" id="KW-0375">Hydrogen ion transport</keyword>
<dbReference type="EMBL" id="FWXI01000024">
    <property type="protein sequence ID" value="SMD08920.1"/>
    <property type="molecule type" value="Genomic_DNA"/>
</dbReference>